<feature type="region of interest" description="Disordered" evidence="1">
    <location>
        <begin position="95"/>
        <end position="148"/>
    </location>
</feature>
<evidence type="ECO:0000313" key="4">
    <source>
        <dbReference type="Proteomes" id="UP000803884"/>
    </source>
</evidence>
<dbReference type="GeneID" id="96006970"/>
<feature type="signal peptide" evidence="2">
    <location>
        <begin position="1"/>
        <end position="18"/>
    </location>
</feature>
<evidence type="ECO:0000256" key="1">
    <source>
        <dbReference type="SAM" id="MobiDB-lite"/>
    </source>
</evidence>
<organism evidence="3 4">
    <name type="scientific">Cladosporium halotolerans</name>
    <dbReference type="NCBI Taxonomy" id="1052096"/>
    <lineage>
        <taxon>Eukaryota</taxon>
        <taxon>Fungi</taxon>
        <taxon>Dikarya</taxon>
        <taxon>Ascomycota</taxon>
        <taxon>Pezizomycotina</taxon>
        <taxon>Dothideomycetes</taxon>
        <taxon>Dothideomycetidae</taxon>
        <taxon>Cladosporiales</taxon>
        <taxon>Cladosporiaceae</taxon>
        <taxon>Cladosporium</taxon>
    </lineage>
</organism>
<reference evidence="3 4" key="1">
    <citation type="journal article" date="2020" name="Microbiol. Resour. Announc.">
        <title>Draft Genome Sequence of a Cladosporium Species Isolated from the Mesophotic Ascidian Didemnum maculosum.</title>
        <authorList>
            <person name="Gioti A."/>
            <person name="Siaperas R."/>
            <person name="Nikolaivits E."/>
            <person name="Le Goff G."/>
            <person name="Ouazzani J."/>
            <person name="Kotoulas G."/>
            <person name="Topakas E."/>
        </authorList>
    </citation>
    <scope>NUCLEOTIDE SEQUENCE [LARGE SCALE GENOMIC DNA]</scope>
    <source>
        <strain evidence="3 4">TM138-S3</strain>
    </source>
</reference>
<name>A0AB34KSW2_9PEZI</name>
<sequence length="270" mass="27369">MHSSQLLALTAFAASAIAQSSSTTSSASSLPAEVTGCHEHGAGEFFCFDGDDEWEVVSSGMTAETLPSDFEDCHGHGEELHCVEGEVDATLALASSEDEGEQDDSHDHDESHSTTSATATAAAATGSSAMNGTTTSSSSSSSAYPPAVTSCHAHDETELYCLDGSDEWEVTSEWDQNNPPESFNDCHNDGDELHCVGDSGNEATLVAATEAHSAEDDSPSSTASSSGTSASASATAASSDSDSAASPSASMGRAGILLAASLLAYAAYVC</sequence>
<gene>
    <name evidence="3" type="ORF">WHR41_05527</name>
</gene>
<keyword evidence="4" id="KW-1185">Reference proteome</keyword>
<dbReference type="RefSeq" id="XP_069229384.1">
    <property type="nucleotide sequence ID" value="XM_069374132.1"/>
</dbReference>
<feature type="region of interest" description="Disordered" evidence="1">
    <location>
        <begin position="210"/>
        <end position="248"/>
    </location>
</feature>
<accession>A0AB34KSW2</accession>
<feature type="compositionally biased region" description="Basic and acidic residues" evidence="1">
    <location>
        <begin position="103"/>
        <end position="112"/>
    </location>
</feature>
<feature type="chain" id="PRO_5044336628" evidence="2">
    <location>
        <begin position="19"/>
        <end position="270"/>
    </location>
</feature>
<feature type="region of interest" description="Disordered" evidence="1">
    <location>
        <begin position="170"/>
        <end position="190"/>
    </location>
</feature>
<keyword evidence="2" id="KW-0732">Signal</keyword>
<feature type="compositionally biased region" description="Low complexity" evidence="1">
    <location>
        <begin position="219"/>
        <end position="248"/>
    </location>
</feature>
<evidence type="ECO:0000313" key="3">
    <source>
        <dbReference type="EMBL" id="KAL1586279.1"/>
    </source>
</evidence>
<protein>
    <submittedName>
        <fullName evidence="3">Uncharacterized protein</fullName>
    </submittedName>
</protein>
<dbReference type="AlphaFoldDB" id="A0AB34KSW2"/>
<proteinExistence type="predicted"/>
<dbReference type="EMBL" id="JAAQHG020000015">
    <property type="protein sequence ID" value="KAL1586279.1"/>
    <property type="molecule type" value="Genomic_DNA"/>
</dbReference>
<feature type="compositionally biased region" description="Low complexity" evidence="1">
    <location>
        <begin position="113"/>
        <end position="143"/>
    </location>
</feature>
<dbReference type="Proteomes" id="UP000803884">
    <property type="component" value="Unassembled WGS sequence"/>
</dbReference>
<evidence type="ECO:0000256" key="2">
    <source>
        <dbReference type="SAM" id="SignalP"/>
    </source>
</evidence>
<comment type="caution">
    <text evidence="3">The sequence shown here is derived from an EMBL/GenBank/DDBJ whole genome shotgun (WGS) entry which is preliminary data.</text>
</comment>